<protein>
    <submittedName>
        <fullName evidence="1">Uncharacterized protein</fullName>
    </submittedName>
</protein>
<dbReference type="OrthoDB" id="3266680at2759"/>
<accession>A0A9P7D5H4</accession>
<keyword evidence="2" id="KW-1185">Reference proteome</keyword>
<comment type="caution">
    <text evidence="1">The sequence shown here is derived from an EMBL/GenBank/DDBJ whole genome shotgun (WGS) entry which is preliminary data.</text>
</comment>
<evidence type="ECO:0000313" key="1">
    <source>
        <dbReference type="EMBL" id="KAG1779281.1"/>
    </source>
</evidence>
<evidence type="ECO:0000313" key="2">
    <source>
        <dbReference type="Proteomes" id="UP000714275"/>
    </source>
</evidence>
<proteinExistence type="predicted"/>
<organism evidence="1 2">
    <name type="scientific">Suillus placidus</name>
    <dbReference type="NCBI Taxonomy" id="48579"/>
    <lineage>
        <taxon>Eukaryota</taxon>
        <taxon>Fungi</taxon>
        <taxon>Dikarya</taxon>
        <taxon>Basidiomycota</taxon>
        <taxon>Agaricomycotina</taxon>
        <taxon>Agaricomycetes</taxon>
        <taxon>Agaricomycetidae</taxon>
        <taxon>Boletales</taxon>
        <taxon>Suillineae</taxon>
        <taxon>Suillaceae</taxon>
        <taxon>Suillus</taxon>
    </lineage>
</organism>
<name>A0A9P7D5H4_9AGAM</name>
<dbReference type="Proteomes" id="UP000714275">
    <property type="component" value="Unassembled WGS sequence"/>
</dbReference>
<dbReference type="AlphaFoldDB" id="A0A9P7D5H4"/>
<reference evidence="1" key="1">
    <citation type="journal article" date="2020" name="New Phytol.">
        <title>Comparative genomics reveals dynamic genome evolution in host specialist ectomycorrhizal fungi.</title>
        <authorList>
            <person name="Lofgren L.A."/>
            <person name="Nguyen N.H."/>
            <person name="Vilgalys R."/>
            <person name="Ruytinx J."/>
            <person name="Liao H.L."/>
            <person name="Branco S."/>
            <person name="Kuo A."/>
            <person name="LaButti K."/>
            <person name="Lipzen A."/>
            <person name="Andreopoulos W."/>
            <person name="Pangilinan J."/>
            <person name="Riley R."/>
            <person name="Hundley H."/>
            <person name="Na H."/>
            <person name="Barry K."/>
            <person name="Grigoriev I.V."/>
            <person name="Stajich J.E."/>
            <person name="Kennedy P.G."/>
        </authorList>
    </citation>
    <scope>NUCLEOTIDE SEQUENCE</scope>
    <source>
        <strain evidence="1">DOB743</strain>
    </source>
</reference>
<gene>
    <name evidence="1" type="ORF">EV702DRAFT_1087183</name>
</gene>
<dbReference type="EMBL" id="JABBWD010000012">
    <property type="protein sequence ID" value="KAG1779281.1"/>
    <property type="molecule type" value="Genomic_DNA"/>
</dbReference>
<sequence length="172" mass="19420">MAKSLIRVGHVVLFAPTRQVFATSSGSFTKKPAEDKKRPCIIVSHDAERDAFALSPLCGAKLTTAGYVIRDQMEPKWWHPVHIVNGNVKVPLDGATVERKPIILTHYNPLVTELPTHYKPSFMWIGDPGEFVSNNDVQKLDHVTSLNIDEEQLKRLEDEWKYCLANHPPTPQ</sequence>